<feature type="transmembrane region" description="Helical" evidence="5">
    <location>
        <begin position="274"/>
        <end position="291"/>
    </location>
</feature>
<reference evidence="6 7" key="1">
    <citation type="journal article" date="2017" name="Curr. Biol.">
        <title>Genome architecture and evolution of a unichromosomal asexual nematode.</title>
        <authorList>
            <person name="Fradin H."/>
            <person name="Zegar C."/>
            <person name="Gutwein M."/>
            <person name="Lucas J."/>
            <person name="Kovtun M."/>
            <person name="Corcoran D."/>
            <person name="Baugh L.R."/>
            <person name="Kiontke K."/>
            <person name="Gunsalus K."/>
            <person name="Fitch D.H."/>
            <person name="Piano F."/>
        </authorList>
    </citation>
    <scope>NUCLEOTIDE SEQUENCE [LARGE SCALE GENOMIC DNA]</scope>
    <source>
        <strain evidence="6">PF1309</strain>
    </source>
</reference>
<comment type="caution">
    <text evidence="6">The sequence shown here is derived from an EMBL/GenBank/DDBJ whole genome shotgun (WGS) entry which is preliminary data.</text>
</comment>
<feature type="transmembrane region" description="Helical" evidence="5">
    <location>
        <begin position="96"/>
        <end position="114"/>
    </location>
</feature>
<dbReference type="STRING" id="2018661.A0A2A2M012"/>
<dbReference type="EMBL" id="LIAE01006289">
    <property type="protein sequence ID" value="PAV91822.1"/>
    <property type="molecule type" value="Genomic_DNA"/>
</dbReference>
<keyword evidence="3 5" id="KW-1133">Transmembrane helix</keyword>
<evidence type="ECO:0000256" key="5">
    <source>
        <dbReference type="SAM" id="Phobius"/>
    </source>
</evidence>
<dbReference type="GO" id="GO:0022857">
    <property type="term" value="F:transmembrane transporter activity"/>
    <property type="evidence" value="ECO:0007669"/>
    <property type="project" value="InterPro"/>
</dbReference>
<accession>A0A2A2M012</accession>
<dbReference type="AlphaFoldDB" id="A0A2A2M012"/>
<dbReference type="Proteomes" id="UP000218231">
    <property type="component" value="Unassembled WGS sequence"/>
</dbReference>
<feature type="transmembrane region" description="Helical" evidence="5">
    <location>
        <begin position="297"/>
        <end position="320"/>
    </location>
</feature>
<dbReference type="OrthoDB" id="5296287at2759"/>
<sequence>MFFASQMIYSIFSNYTPPKWKCGNGPETDNCEILLNCTETITFPDSQFHSMRQEMLWLCGDGEQFARFFSSSIFFGVLIGTISFGTLSDLIGRKPVAVGAMSLGIFANLILGFMPPNPYILIAIRFIIGIGIGGTLVVVCAFSMEMLLPQQRMALRAFFNWGRLEDMRASEKHIAKIAGIEYVPVQHKKIERSKSFYELLHTRSLLKRLLVLWVMWFVASICGYATDLYSNTITGDLYVNQILFSILIAVSKMVLVTIDTYFPNFNRRVLHQSAQLMAIICFAVLSVMRIIQYEGIGLLVISLIGTVFIEYTWDACYLCAVESMETSCRASATGSCSLIARVGGILSPYVGLLTTYWSPAVYVTVVVLGTFNLIISYFFLVETKGVILDNVHVDDDEVTYNEETPMVEAEK</sequence>
<dbReference type="PANTHER" id="PTHR24064">
    <property type="entry name" value="SOLUTE CARRIER FAMILY 22 MEMBER"/>
    <property type="match status" value="1"/>
</dbReference>
<dbReference type="InterPro" id="IPR005829">
    <property type="entry name" value="Sugar_transporter_CS"/>
</dbReference>
<dbReference type="SUPFAM" id="SSF103473">
    <property type="entry name" value="MFS general substrate transporter"/>
    <property type="match status" value="1"/>
</dbReference>
<keyword evidence="4 5" id="KW-0472">Membrane</keyword>
<comment type="subcellular location">
    <subcellularLocation>
        <location evidence="1">Membrane</location>
        <topology evidence="1">Multi-pass membrane protein</topology>
    </subcellularLocation>
</comment>
<evidence type="ECO:0000313" key="6">
    <source>
        <dbReference type="EMBL" id="PAV91822.1"/>
    </source>
</evidence>
<keyword evidence="2 5" id="KW-0812">Transmembrane</keyword>
<gene>
    <name evidence="6" type="ORF">WR25_18982</name>
</gene>
<dbReference type="InterPro" id="IPR005828">
    <property type="entry name" value="MFS_sugar_transport-like"/>
</dbReference>
<dbReference type="InterPro" id="IPR036259">
    <property type="entry name" value="MFS_trans_sf"/>
</dbReference>
<evidence type="ECO:0000313" key="7">
    <source>
        <dbReference type="Proteomes" id="UP000218231"/>
    </source>
</evidence>
<feature type="transmembrane region" description="Helical" evidence="5">
    <location>
        <begin position="120"/>
        <end position="144"/>
    </location>
</feature>
<protein>
    <recommendedName>
        <fullName evidence="8">Major facilitator superfamily (MFS) profile domain-containing protein</fullName>
    </recommendedName>
</protein>
<dbReference type="GO" id="GO:0016020">
    <property type="term" value="C:membrane"/>
    <property type="evidence" value="ECO:0007669"/>
    <property type="project" value="UniProtKB-SubCell"/>
</dbReference>
<keyword evidence="7" id="KW-1185">Reference proteome</keyword>
<feature type="transmembrane region" description="Helical" evidence="5">
    <location>
        <begin position="356"/>
        <end position="380"/>
    </location>
</feature>
<name>A0A2A2M012_9BILA</name>
<evidence type="ECO:0000256" key="4">
    <source>
        <dbReference type="ARBA" id="ARBA00023136"/>
    </source>
</evidence>
<organism evidence="6 7">
    <name type="scientific">Diploscapter pachys</name>
    <dbReference type="NCBI Taxonomy" id="2018661"/>
    <lineage>
        <taxon>Eukaryota</taxon>
        <taxon>Metazoa</taxon>
        <taxon>Ecdysozoa</taxon>
        <taxon>Nematoda</taxon>
        <taxon>Chromadorea</taxon>
        <taxon>Rhabditida</taxon>
        <taxon>Rhabditina</taxon>
        <taxon>Rhabditomorpha</taxon>
        <taxon>Rhabditoidea</taxon>
        <taxon>Rhabditidae</taxon>
        <taxon>Diploscapter</taxon>
    </lineage>
</organism>
<evidence type="ECO:0008006" key="8">
    <source>
        <dbReference type="Google" id="ProtNLM"/>
    </source>
</evidence>
<feature type="transmembrane region" description="Helical" evidence="5">
    <location>
        <begin position="209"/>
        <end position="226"/>
    </location>
</feature>
<evidence type="ECO:0000256" key="1">
    <source>
        <dbReference type="ARBA" id="ARBA00004141"/>
    </source>
</evidence>
<feature type="transmembrane region" description="Helical" evidence="5">
    <location>
        <begin position="332"/>
        <end position="350"/>
    </location>
</feature>
<dbReference type="PROSITE" id="PS00217">
    <property type="entry name" value="SUGAR_TRANSPORT_2"/>
    <property type="match status" value="1"/>
</dbReference>
<dbReference type="Gene3D" id="1.20.1250.20">
    <property type="entry name" value="MFS general substrate transporter like domains"/>
    <property type="match status" value="2"/>
</dbReference>
<dbReference type="Pfam" id="PF00083">
    <property type="entry name" value="Sugar_tr"/>
    <property type="match status" value="2"/>
</dbReference>
<feature type="transmembrane region" description="Helical" evidence="5">
    <location>
        <begin position="65"/>
        <end position="84"/>
    </location>
</feature>
<evidence type="ECO:0000256" key="2">
    <source>
        <dbReference type="ARBA" id="ARBA00022692"/>
    </source>
</evidence>
<feature type="transmembrane region" description="Helical" evidence="5">
    <location>
        <begin position="238"/>
        <end position="262"/>
    </location>
</feature>
<evidence type="ECO:0000256" key="3">
    <source>
        <dbReference type="ARBA" id="ARBA00022989"/>
    </source>
</evidence>
<proteinExistence type="predicted"/>